<name>A0A0M3T9M8_9SPHN</name>
<feature type="transmembrane region" description="Helical" evidence="1">
    <location>
        <begin position="133"/>
        <end position="160"/>
    </location>
</feature>
<keyword evidence="3" id="KW-1185">Reference proteome</keyword>
<dbReference type="STRING" id="361183.AMC99_00256"/>
<keyword evidence="1" id="KW-0472">Membrane</keyword>
<evidence type="ECO:0000256" key="1">
    <source>
        <dbReference type="SAM" id="Phobius"/>
    </source>
</evidence>
<dbReference type="EMBL" id="CP012669">
    <property type="protein sequence ID" value="ALE15572.1"/>
    <property type="molecule type" value="Genomic_DNA"/>
</dbReference>
<dbReference type="OrthoDB" id="9809977at2"/>
<dbReference type="Proteomes" id="UP000057938">
    <property type="component" value="Chromosome"/>
</dbReference>
<protein>
    <submittedName>
        <fullName evidence="2">Integral membrane protein</fullName>
    </submittedName>
</protein>
<accession>A0A0M3T9M8</accession>
<feature type="transmembrane region" description="Helical" evidence="1">
    <location>
        <begin position="41"/>
        <end position="62"/>
    </location>
</feature>
<dbReference type="RefSeq" id="WP_061921762.1">
    <property type="nucleotide sequence ID" value="NZ_CP012669.1"/>
</dbReference>
<dbReference type="KEGG" id="aep:AMC99_00256"/>
<organism evidence="2 3">
    <name type="scientific">Altererythrobacter epoxidivorans</name>
    <dbReference type="NCBI Taxonomy" id="361183"/>
    <lineage>
        <taxon>Bacteria</taxon>
        <taxon>Pseudomonadati</taxon>
        <taxon>Pseudomonadota</taxon>
        <taxon>Alphaproteobacteria</taxon>
        <taxon>Sphingomonadales</taxon>
        <taxon>Erythrobacteraceae</taxon>
        <taxon>Altererythrobacter</taxon>
    </lineage>
</organism>
<keyword evidence="1" id="KW-1133">Transmembrane helix</keyword>
<evidence type="ECO:0000313" key="2">
    <source>
        <dbReference type="EMBL" id="ALE15572.1"/>
    </source>
</evidence>
<feature type="transmembrane region" description="Helical" evidence="1">
    <location>
        <begin position="71"/>
        <end position="89"/>
    </location>
</feature>
<gene>
    <name evidence="2" type="ORF">AMC99_00256</name>
</gene>
<dbReference type="NCBIfam" id="NF038065">
    <property type="entry name" value="Pr6Pr"/>
    <property type="match status" value="1"/>
</dbReference>
<sequence length="210" mass="22878">MSTAFSFPARMVAGLIAILAAATFAVQVSINDGSPLTAFVMLFRFFTIWSNFSAGAIMAWVATGRGVDRRVLLALATALSVVALVYHALLAADHHPVGLDWWTNLSFHTLIPASVIGWWMVVTRKDGFQPRRVPFVMIAPVLYTVFALGYGELSGFYAYFFIDKSVLGWPQLIANIVGLAAFFMAMGVLLMGLRSLVWRRRDGAAPSAAA</sequence>
<dbReference type="PATRIC" id="fig|361183.4.peg.258"/>
<feature type="transmembrane region" description="Helical" evidence="1">
    <location>
        <begin position="172"/>
        <end position="193"/>
    </location>
</feature>
<keyword evidence="1" id="KW-0812">Transmembrane</keyword>
<reference evidence="2 3" key="1">
    <citation type="submission" date="2015-09" db="EMBL/GenBank/DDBJ databases">
        <title>Complete genome sequence of a benzo[a]pyrene-degrading bacterium Altererythrobacter epoxidivorans CGMCC 1.7731T.</title>
        <authorList>
            <person name="Li Z."/>
            <person name="Cheng H."/>
            <person name="Huo Y."/>
            <person name="Xu X."/>
        </authorList>
    </citation>
    <scope>NUCLEOTIDE SEQUENCE [LARGE SCALE GENOMIC DNA]</scope>
    <source>
        <strain evidence="2 3">CGMCC 1.7731</strain>
    </source>
</reference>
<dbReference type="InterPro" id="IPR049713">
    <property type="entry name" value="Pr6Pr-like"/>
</dbReference>
<dbReference type="AlphaFoldDB" id="A0A0M3T9M8"/>
<proteinExistence type="predicted"/>
<feature type="transmembrane region" description="Helical" evidence="1">
    <location>
        <begin position="101"/>
        <end position="121"/>
    </location>
</feature>
<evidence type="ECO:0000313" key="3">
    <source>
        <dbReference type="Proteomes" id="UP000057938"/>
    </source>
</evidence>